<feature type="compositionally biased region" description="Basic and acidic residues" evidence="1">
    <location>
        <begin position="156"/>
        <end position="185"/>
    </location>
</feature>
<evidence type="ECO:0000256" key="1">
    <source>
        <dbReference type="SAM" id="MobiDB-lite"/>
    </source>
</evidence>
<dbReference type="Proteomes" id="UP000007802">
    <property type="component" value="Unassembled WGS sequence"/>
</dbReference>
<protein>
    <submittedName>
        <fullName evidence="2">Uncharacterized protein</fullName>
    </submittedName>
</protein>
<sequence>MSSFFKYSAVLRIIKARERCHRLKKEEKKTFKNNADDVICERLKKKIQKLTEKERIEALFRSQIHFMIQNIEKTALLSEHVNLLATEMKPETADQEIRDFETQVDLAEREQQKPFSEKTVKRDFEVIITSDEKEKKKKKNKNSLLSEHVNLLATEMKPETADQEIRDFETQVDLAEREQQKPFSEKTVKRDFEVIITSDEKEKKKKKNKK</sequence>
<reference evidence="2" key="1">
    <citation type="submission" date="2010-03" db="EMBL/GenBank/DDBJ databases">
        <title>Annotation of Blastomyces dermatitidis strain ATCC 18188.</title>
        <authorList>
            <consortium name="The Broad Institute Genome Sequencing Platform"/>
            <consortium name="Broad Institute Genome Sequencing Center for Infectious Disease."/>
            <person name="Cuomo C."/>
            <person name="Klein B."/>
            <person name="Sullivan T."/>
            <person name="Heitman J."/>
            <person name="Young S."/>
            <person name="Zeng Q."/>
            <person name="Gargeya S."/>
            <person name="Alvarado L."/>
            <person name="Berlin A.M."/>
            <person name="Chapman S.B."/>
            <person name="Chen Z."/>
            <person name="Freedman E."/>
            <person name="Gellesch M."/>
            <person name="Goldberg J."/>
            <person name="Griggs A."/>
            <person name="Gujja S."/>
            <person name="Heilman E."/>
            <person name="Heiman D."/>
            <person name="Howarth C."/>
            <person name="Mehta T."/>
            <person name="Neiman D."/>
            <person name="Pearson M."/>
            <person name="Roberts A."/>
            <person name="Saif S."/>
            <person name="Shea T."/>
            <person name="Shenoy N."/>
            <person name="Sisk P."/>
            <person name="Stolte C."/>
            <person name="Sykes S."/>
            <person name="White J."/>
            <person name="Yandava C."/>
            <person name="Haas B."/>
            <person name="Nusbaum C."/>
            <person name="Birren B."/>
        </authorList>
    </citation>
    <scope>NUCLEOTIDE SEQUENCE</scope>
    <source>
        <strain evidence="2">ATCC 18188</strain>
    </source>
</reference>
<dbReference type="OrthoDB" id="4190146at2759"/>
<accession>A0A0J9EW95</accession>
<gene>
    <name evidence="2" type="ORF">BDDG_13583</name>
</gene>
<name>A0A0J9EW95_AJEDA</name>
<dbReference type="EMBL" id="GG750001">
    <property type="protein sequence ID" value="KMW69435.1"/>
    <property type="molecule type" value="Genomic_DNA"/>
</dbReference>
<organism evidence="2">
    <name type="scientific">Ajellomyces dermatitidis (strain ATCC 18188 / CBS 674.68)</name>
    <name type="common">Blastomyces dermatitidis</name>
    <dbReference type="NCBI Taxonomy" id="653446"/>
    <lineage>
        <taxon>Eukaryota</taxon>
        <taxon>Fungi</taxon>
        <taxon>Dikarya</taxon>
        <taxon>Ascomycota</taxon>
        <taxon>Pezizomycotina</taxon>
        <taxon>Eurotiomycetes</taxon>
        <taxon>Eurotiomycetidae</taxon>
        <taxon>Onygenales</taxon>
        <taxon>Ajellomycetaceae</taxon>
        <taxon>Blastomyces</taxon>
    </lineage>
</organism>
<proteinExistence type="predicted"/>
<feature type="region of interest" description="Disordered" evidence="1">
    <location>
        <begin position="155"/>
        <end position="185"/>
    </location>
</feature>
<evidence type="ECO:0000313" key="2">
    <source>
        <dbReference type="EMBL" id="KMW69435.1"/>
    </source>
</evidence>
<dbReference type="AlphaFoldDB" id="A0A0J9EW95"/>